<dbReference type="InterPro" id="IPR008457">
    <property type="entry name" value="Cu-R_CopD_dom"/>
</dbReference>
<evidence type="ECO:0000256" key="2">
    <source>
        <dbReference type="ARBA" id="ARBA00022475"/>
    </source>
</evidence>
<comment type="similarity">
    <text evidence="6">Belongs to the CopD family.</text>
</comment>
<organism evidence="8 9">
    <name type="scientific">Idiomarina xiamenensis 10-D-4</name>
    <dbReference type="NCBI Taxonomy" id="740709"/>
    <lineage>
        <taxon>Bacteria</taxon>
        <taxon>Pseudomonadati</taxon>
        <taxon>Pseudomonadota</taxon>
        <taxon>Gammaproteobacteria</taxon>
        <taxon>Alteromonadales</taxon>
        <taxon>Idiomarinaceae</taxon>
        <taxon>Idiomarina</taxon>
    </lineage>
</organism>
<feature type="transmembrane region" description="Helical" evidence="6">
    <location>
        <begin position="44"/>
        <end position="66"/>
    </location>
</feature>
<feature type="transmembrane region" description="Helical" evidence="6">
    <location>
        <begin position="138"/>
        <end position="159"/>
    </location>
</feature>
<keyword evidence="6" id="KW-0997">Cell inner membrane</keyword>
<dbReference type="STRING" id="740709.A10D4_11856"/>
<dbReference type="Proteomes" id="UP000014115">
    <property type="component" value="Unassembled WGS sequence"/>
</dbReference>
<comment type="caution">
    <text evidence="8">The sequence shown here is derived from an EMBL/GenBank/DDBJ whole genome shotgun (WGS) entry which is preliminary data.</text>
</comment>
<dbReference type="InterPro" id="IPR032694">
    <property type="entry name" value="CopC/D"/>
</dbReference>
<evidence type="ECO:0000256" key="6">
    <source>
        <dbReference type="RuleBase" id="RU369037"/>
    </source>
</evidence>
<dbReference type="GO" id="GO:0006825">
    <property type="term" value="P:copper ion transport"/>
    <property type="evidence" value="ECO:0007669"/>
    <property type="project" value="InterPro"/>
</dbReference>
<dbReference type="PANTHER" id="PTHR34820">
    <property type="entry name" value="INNER MEMBRANE PROTEIN YEBZ"/>
    <property type="match status" value="1"/>
</dbReference>
<reference evidence="8 9" key="1">
    <citation type="journal article" date="2012" name="J. Bacteriol.">
        <title>Genome Sequence of Idiomarina xiamenensis Type Strain 10-D-4.</title>
        <authorList>
            <person name="Lai Q."/>
            <person name="Wang L."/>
            <person name="Wang W."/>
            <person name="Shao Z."/>
        </authorList>
    </citation>
    <scope>NUCLEOTIDE SEQUENCE [LARGE SCALE GENOMIC DNA]</scope>
    <source>
        <strain evidence="8 9">10-D-4</strain>
    </source>
</reference>
<evidence type="ECO:0000256" key="5">
    <source>
        <dbReference type="ARBA" id="ARBA00023136"/>
    </source>
</evidence>
<feature type="transmembrane region" description="Helical" evidence="6">
    <location>
        <begin position="257"/>
        <end position="278"/>
    </location>
</feature>
<name>K2KS96_9GAMM</name>
<evidence type="ECO:0000256" key="3">
    <source>
        <dbReference type="ARBA" id="ARBA00022692"/>
    </source>
</evidence>
<dbReference type="GO" id="GO:0046688">
    <property type="term" value="P:response to copper ion"/>
    <property type="evidence" value="ECO:0007669"/>
    <property type="project" value="UniProtKB-UniRule"/>
</dbReference>
<evidence type="ECO:0000256" key="1">
    <source>
        <dbReference type="ARBA" id="ARBA00004651"/>
    </source>
</evidence>
<keyword evidence="2 6" id="KW-1003">Cell membrane</keyword>
<proteinExistence type="inferred from homology"/>
<dbReference type="PANTHER" id="PTHR34820:SF4">
    <property type="entry name" value="INNER MEMBRANE PROTEIN YEBZ"/>
    <property type="match status" value="1"/>
</dbReference>
<keyword evidence="6" id="KW-0186">Copper</keyword>
<feature type="transmembrane region" description="Helical" evidence="6">
    <location>
        <begin position="6"/>
        <end position="32"/>
    </location>
</feature>
<dbReference type="Pfam" id="PF05425">
    <property type="entry name" value="CopD"/>
    <property type="match status" value="1"/>
</dbReference>
<accession>K2KS96</accession>
<evidence type="ECO:0000256" key="4">
    <source>
        <dbReference type="ARBA" id="ARBA00022989"/>
    </source>
</evidence>
<comment type="function">
    <text evidence="6">Involved in copper resistance.</text>
</comment>
<evidence type="ECO:0000259" key="7">
    <source>
        <dbReference type="Pfam" id="PF05425"/>
    </source>
</evidence>
<evidence type="ECO:0000313" key="9">
    <source>
        <dbReference type="Proteomes" id="UP000014115"/>
    </source>
</evidence>
<comment type="subcellular location">
    <subcellularLocation>
        <location evidence="6">Cell inner membrane</location>
        <topology evidence="6">Multi-pass membrane protein</topology>
    </subcellularLocation>
    <subcellularLocation>
        <location evidence="1">Cell membrane</location>
        <topology evidence="1">Multi-pass membrane protein</topology>
    </subcellularLocation>
</comment>
<feature type="transmembrane region" description="Helical" evidence="6">
    <location>
        <begin position="219"/>
        <end position="236"/>
    </location>
</feature>
<dbReference type="EMBL" id="AMRG01000018">
    <property type="protein sequence ID" value="EKE80480.1"/>
    <property type="molecule type" value="Genomic_DNA"/>
</dbReference>
<keyword evidence="3 6" id="KW-0812">Transmembrane</keyword>
<protein>
    <recommendedName>
        <fullName evidence="6">Copper resistance protein D</fullName>
    </recommendedName>
</protein>
<gene>
    <name evidence="8" type="ORF">A10D4_11856</name>
</gene>
<feature type="domain" description="Copper resistance protein D" evidence="7">
    <location>
        <begin position="176"/>
        <end position="274"/>
    </location>
</feature>
<dbReference type="OrthoDB" id="6235239at2"/>
<feature type="transmembrane region" description="Helical" evidence="6">
    <location>
        <begin position="86"/>
        <end position="106"/>
    </location>
</feature>
<feature type="transmembrane region" description="Helical" evidence="6">
    <location>
        <begin position="113"/>
        <end position="132"/>
    </location>
</feature>
<dbReference type="eggNOG" id="COG1276">
    <property type="taxonomic scope" value="Bacteria"/>
</dbReference>
<keyword evidence="5 6" id="KW-0472">Membrane</keyword>
<evidence type="ECO:0000313" key="8">
    <source>
        <dbReference type="EMBL" id="EKE80480.1"/>
    </source>
</evidence>
<dbReference type="AlphaFoldDB" id="K2KS96"/>
<keyword evidence="9" id="KW-1185">Reference proteome</keyword>
<feature type="transmembrane region" description="Helical" evidence="6">
    <location>
        <begin position="180"/>
        <end position="199"/>
    </location>
</feature>
<dbReference type="PATRIC" id="fig|740709.3.peg.2397"/>
<dbReference type="GO" id="GO:0005886">
    <property type="term" value="C:plasma membrane"/>
    <property type="evidence" value="ECO:0007669"/>
    <property type="project" value="UniProtKB-SubCell"/>
</dbReference>
<keyword evidence="4 6" id="KW-1133">Transmembrane helix</keyword>
<sequence length="281" mass="30821">MTLWSVASVLTLAFIFWLNAVMTASPYIVYLSGFKKQSERKNSLVALLLLLASLMYFFLKVGSFAAEGFAGVVDTTYMQFIWTGPVGLFIQLQVTVAVAWIIYSVVKVTSIQWMLYVVAIGLMGWSFLSIGHGSDAVWWGKLALLTHLLVAWVWFGSLNSLRKLATSVSLNKAKIIMERFGGHMSAAVPILLIAGVVMYRSATGQWVPKLPLTSYDTVLLVKLVFVALILLVAALHKLKLVPQLNNESAAKRLKQSITVEMVLAVTIFILASALSSVFSPG</sequence>